<dbReference type="InterPro" id="IPR003838">
    <property type="entry name" value="ABC3_permease_C"/>
</dbReference>
<comment type="caution">
    <text evidence="10">The sequence shown here is derived from an EMBL/GenBank/DDBJ whole genome shotgun (WGS) entry which is preliminary data.</text>
</comment>
<dbReference type="EMBL" id="VBOR01000057">
    <property type="protein sequence ID" value="TMQ49402.1"/>
    <property type="molecule type" value="Genomic_DNA"/>
</dbReference>
<protein>
    <submittedName>
        <fullName evidence="10">ABC transporter permease</fullName>
    </submittedName>
</protein>
<evidence type="ECO:0000256" key="6">
    <source>
        <dbReference type="ARBA" id="ARBA00023136"/>
    </source>
</evidence>
<dbReference type="Pfam" id="PF02687">
    <property type="entry name" value="FtsX"/>
    <property type="match status" value="1"/>
</dbReference>
<dbReference type="GO" id="GO:0044874">
    <property type="term" value="P:lipoprotein localization to outer membrane"/>
    <property type="evidence" value="ECO:0007669"/>
    <property type="project" value="TreeGrafter"/>
</dbReference>
<keyword evidence="3" id="KW-1003">Cell membrane</keyword>
<dbReference type="AlphaFoldDB" id="A0A538SDF9"/>
<dbReference type="PANTHER" id="PTHR30489">
    <property type="entry name" value="LIPOPROTEIN-RELEASING SYSTEM TRANSMEMBRANE PROTEIN LOLE"/>
    <property type="match status" value="1"/>
</dbReference>
<organism evidence="10 11">
    <name type="scientific">Eiseniibacteriota bacterium</name>
    <dbReference type="NCBI Taxonomy" id="2212470"/>
    <lineage>
        <taxon>Bacteria</taxon>
        <taxon>Candidatus Eiseniibacteriota</taxon>
    </lineage>
</organism>
<evidence type="ECO:0000256" key="2">
    <source>
        <dbReference type="ARBA" id="ARBA00005236"/>
    </source>
</evidence>
<evidence type="ECO:0000313" key="10">
    <source>
        <dbReference type="EMBL" id="TMQ49402.1"/>
    </source>
</evidence>
<evidence type="ECO:0000256" key="1">
    <source>
        <dbReference type="ARBA" id="ARBA00004651"/>
    </source>
</evidence>
<feature type="domain" description="ABC3 transporter permease C-terminal" evidence="8">
    <location>
        <begin position="275"/>
        <end position="399"/>
    </location>
</feature>
<evidence type="ECO:0000259" key="9">
    <source>
        <dbReference type="Pfam" id="PF12704"/>
    </source>
</evidence>
<keyword evidence="5 7" id="KW-1133">Transmembrane helix</keyword>
<dbReference type="Proteomes" id="UP000316292">
    <property type="component" value="Unassembled WGS sequence"/>
</dbReference>
<feature type="domain" description="MacB-like periplasmic core" evidence="9">
    <location>
        <begin position="25"/>
        <end position="243"/>
    </location>
</feature>
<evidence type="ECO:0000256" key="3">
    <source>
        <dbReference type="ARBA" id="ARBA00022475"/>
    </source>
</evidence>
<evidence type="ECO:0000256" key="5">
    <source>
        <dbReference type="ARBA" id="ARBA00022989"/>
    </source>
</evidence>
<comment type="similarity">
    <text evidence="2">Belongs to the ABC-4 integral membrane protein family. LolC/E subfamily.</text>
</comment>
<proteinExistence type="inferred from homology"/>
<feature type="transmembrane region" description="Helical" evidence="7">
    <location>
        <begin position="318"/>
        <end position="342"/>
    </location>
</feature>
<evidence type="ECO:0000256" key="7">
    <source>
        <dbReference type="SAM" id="Phobius"/>
    </source>
</evidence>
<evidence type="ECO:0000313" key="11">
    <source>
        <dbReference type="Proteomes" id="UP000316292"/>
    </source>
</evidence>
<dbReference type="InterPro" id="IPR025857">
    <property type="entry name" value="MacB_PCD"/>
</dbReference>
<evidence type="ECO:0000259" key="8">
    <source>
        <dbReference type="Pfam" id="PF02687"/>
    </source>
</evidence>
<gene>
    <name evidence="10" type="ORF">E6K71_04880</name>
</gene>
<feature type="transmembrane region" description="Helical" evidence="7">
    <location>
        <begin position="20"/>
        <end position="46"/>
    </location>
</feature>
<name>A0A538SDF9_UNCEI</name>
<sequence>MGLVWIVASRYLRSKRRLSFITLVSLLASGGVFVGVAALTIVLSVMNGFEDQVQRRIAGTNAHVAVLSADDRPVLPSDTLLAKVQAAAPGSAVAPFVYGKVMVASRSSVDGMVLKGVDPAGEARVTDIMEHLTPSGHPLDGGDLPGIGLGEELAVRLRVAVGDVIIISLPTEEPGGIFGGVPRVKRLRVGSIFRSGLYEYDSSFGIVRIETAQSFFALDRAVTGFELRIRDMFQARETAHAIETKLGPDYRVTNWIDLNRNLFAWMKIEKTVMFTILILIVLVATVNIVSSLVMLVLEKRRDIGVLRTMGVTPHGIMRIFLLQGTLVGLAGTGLGLLVGWGVSFVLGRYKLLHLPGEIYFIDTLPVKIEWTDFALVAAAATALCFVASLYPAWRAARLAPVESIRYE</sequence>
<dbReference type="Pfam" id="PF12704">
    <property type="entry name" value="MacB_PCD"/>
    <property type="match status" value="1"/>
</dbReference>
<reference evidence="10 11" key="1">
    <citation type="journal article" date="2019" name="Nat. Microbiol.">
        <title>Mediterranean grassland soil C-N compound turnover is dependent on rainfall and depth, and is mediated by genomically divergent microorganisms.</title>
        <authorList>
            <person name="Diamond S."/>
            <person name="Andeer P.F."/>
            <person name="Li Z."/>
            <person name="Crits-Christoph A."/>
            <person name="Burstein D."/>
            <person name="Anantharaman K."/>
            <person name="Lane K.R."/>
            <person name="Thomas B.C."/>
            <person name="Pan C."/>
            <person name="Northen T.R."/>
            <person name="Banfield J.F."/>
        </authorList>
    </citation>
    <scope>NUCLEOTIDE SEQUENCE [LARGE SCALE GENOMIC DNA]</scope>
    <source>
        <strain evidence="10">WS_1</strain>
    </source>
</reference>
<comment type="subcellular location">
    <subcellularLocation>
        <location evidence="1">Cell membrane</location>
        <topology evidence="1">Multi-pass membrane protein</topology>
    </subcellularLocation>
</comment>
<keyword evidence="4 7" id="KW-0812">Transmembrane</keyword>
<dbReference type="InterPro" id="IPR051447">
    <property type="entry name" value="Lipoprotein-release_system"/>
</dbReference>
<keyword evidence="6 7" id="KW-0472">Membrane</keyword>
<feature type="transmembrane region" description="Helical" evidence="7">
    <location>
        <begin position="373"/>
        <end position="393"/>
    </location>
</feature>
<feature type="transmembrane region" description="Helical" evidence="7">
    <location>
        <begin position="272"/>
        <end position="297"/>
    </location>
</feature>
<dbReference type="PANTHER" id="PTHR30489:SF0">
    <property type="entry name" value="LIPOPROTEIN-RELEASING SYSTEM TRANSMEMBRANE PROTEIN LOLE"/>
    <property type="match status" value="1"/>
</dbReference>
<dbReference type="GO" id="GO:0098797">
    <property type="term" value="C:plasma membrane protein complex"/>
    <property type="evidence" value="ECO:0007669"/>
    <property type="project" value="TreeGrafter"/>
</dbReference>
<accession>A0A538SDF9</accession>
<evidence type="ECO:0000256" key="4">
    <source>
        <dbReference type="ARBA" id="ARBA00022692"/>
    </source>
</evidence>